<feature type="transmembrane region" description="Helical" evidence="1">
    <location>
        <begin position="122"/>
        <end position="143"/>
    </location>
</feature>
<accession>A0ABR8R5U0</accession>
<gene>
    <name evidence="2" type="ORF">H9650_03420</name>
</gene>
<comment type="caution">
    <text evidence="2">The sequence shown here is derived from an EMBL/GenBank/DDBJ whole genome shotgun (WGS) entry which is preliminary data.</text>
</comment>
<keyword evidence="1" id="KW-0472">Membrane</keyword>
<feature type="transmembrane region" description="Helical" evidence="1">
    <location>
        <begin position="81"/>
        <end position="102"/>
    </location>
</feature>
<evidence type="ECO:0000313" key="3">
    <source>
        <dbReference type="Proteomes" id="UP000640786"/>
    </source>
</evidence>
<feature type="transmembrane region" description="Helical" evidence="1">
    <location>
        <begin position="185"/>
        <end position="207"/>
    </location>
</feature>
<keyword evidence="3" id="KW-1185">Reference proteome</keyword>
<organism evidence="2 3">
    <name type="scientific">Psychrobacillus faecigallinarum</name>
    <dbReference type="NCBI Taxonomy" id="2762235"/>
    <lineage>
        <taxon>Bacteria</taxon>
        <taxon>Bacillati</taxon>
        <taxon>Bacillota</taxon>
        <taxon>Bacilli</taxon>
        <taxon>Bacillales</taxon>
        <taxon>Bacillaceae</taxon>
        <taxon>Psychrobacillus</taxon>
    </lineage>
</organism>
<evidence type="ECO:0000256" key="1">
    <source>
        <dbReference type="SAM" id="Phobius"/>
    </source>
</evidence>
<proteinExistence type="predicted"/>
<evidence type="ECO:0008006" key="4">
    <source>
        <dbReference type="Google" id="ProtNLM"/>
    </source>
</evidence>
<feature type="transmembrane region" description="Helical" evidence="1">
    <location>
        <begin position="155"/>
        <end position="179"/>
    </location>
</feature>
<feature type="transmembrane region" description="Helical" evidence="1">
    <location>
        <begin position="219"/>
        <end position="242"/>
    </location>
</feature>
<name>A0ABR8R5U0_9BACI</name>
<protein>
    <recommendedName>
        <fullName evidence="4">Zinc ribbon domain-containing protein</fullName>
    </recommendedName>
</protein>
<dbReference type="EMBL" id="JACSQO010000001">
    <property type="protein sequence ID" value="MBD7943157.1"/>
    <property type="molecule type" value="Genomic_DNA"/>
</dbReference>
<keyword evidence="1" id="KW-1133">Transmembrane helix</keyword>
<reference evidence="2 3" key="1">
    <citation type="submission" date="2020-08" db="EMBL/GenBank/DDBJ databases">
        <title>A Genomic Blueprint of the Chicken Gut Microbiome.</title>
        <authorList>
            <person name="Gilroy R."/>
            <person name="Ravi A."/>
            <person name="Getino M."/>
            <person name="Pursley I."/>
            <person name="Horton D.L."/>
            <person name="Alikhan N.-F."/>
            <person name="Baker D."/>
            <person name="Gharbi K."/>
            <person name="Hall N."/>
            <person name="Watson M."/>
            <person name="Adriaenssens E.M."/>
            <person name="Foster-Nyarko E."/>
            <person name="Jarju S."/>
            <person name="Secka A."/>
            <person name="Antonio M."/>
            <person name="Oren A."/>
            <person name="Chaudhuri R."/>
            <person name="La Ragione R.M."/>
            <person name="Hildebrand F."/>
            <person name="Pallen M.J."/>
        </authorList>
    </citation>
    <scope>NUCLEOTIDE SEQUENCE [LARGE SCALE GENOMIC DNA]</scope>
    <source>
        <strain evidence="2 3">Sa2BUA9</strain>
    </source>
</reference>
<keyword evidence="1" id="KW-0812">Transmembrane</keyword>
<sequence length="254" mass="28525">MICPNCSHDQVVGNYCSGCGNYLLRHQREAVKESVIATSIPSVAAKDHLASLKNYARQYSSYFIRQLKSPSHAFSKGEGDYSNAVVSILLFVALFCISIYLFTINQHWSNPPSFLSSFTEMYFVTIILVVIAVLSIFFINTIFGPQHSFKSIISFYGGQLPILLIGATLSLILMFLKSFSFGNGILTICLILAILFIPLYIISAILTSKQESFEPLYGFLLYIVLFFMLMLMITMMIGNLTINSYVQNLTYLLK</sequence>
<dbReference type="Proteomes" id="UP000640786">
    <property type="component" value="Unassembled WGS sequence"/>
</dbReference>
<evidence type="ECO:0000313" key="2">
    <source>
        <dbReference type="EMBL" id="MBD7943157.1"/>
    </source>
</evidence>
<dbReference type="RefSeq" id="WP_151111059.1">
    <property type="nucleotide sequence ID" value="NZ_JACSQO010000001.1"/>
</dbReference>